<gene>
    <name evidence="2" type="ORF">FTOL_10923</name>
</gene>
<keyword evidence="3" id="KW-1185">Reference proteome</keyword>
<accession>A0AAE8MHB0</accession>
<evidence type="ECO:0000313" key="3">
    <source>
        <dbReference type="Proteomes" id="UP001187734"/>
    </source>
</evidence>
<dbReference type="AlphaFoldDB" id="A0AAE8MHB0"/>
<reference evidence="2" key="1">
    <citation type="submission" date="2018-03" db="EMBL/GenBank/DDBJ databases">
        <authorList>
            <person name="Guldener U."/>
        </authorList>
    </citation>
    <scope>NUCLEOTIDE SEQUENCE</scope>
</reference>
<protein>
    <recommendedName>
        <fullName evidence="1">DUF7587 domain-containing protein</fullName>
    </recommendedName>
</protein>
<evidence type="ECO:0000259" key="1">
    <source>
        <dbReference type="Pfam" id="PF24494"/>
    </source>
</evidence>
<proteinExistence type="predicted"/>
<dbReference type="Pfam" id="PF24494">
    <property type="entry name" value="DUF7587"/>
    <property type="match status" value="1"/>
</dbReference>
<dbReference type="InterPro" id="IPR056009">
    <property type="entry name" value="DUF7587"/>
</dbReference>
<sequence>MPSTNNTRQSITDAMDALRVADDYSTNQSQQPTLAEAVANLHKAVVSLRPHANQLPTLSADRNTGHKADPSDLLSLRNTFACIVELSDSAVASIDRWLVQSIVSLGGDHDQDISNLLHYFDEAMEQIVATKLDEKDEDIPISVSDIAMECLKETAPFGKLDHKHYIASHEYEDPDWLYHSDSTRNGILYENFTLSERMMYNSARSRHIQAKWRSFWLQVVRTLPREPTLFDLPDNTDGSWTYADLPRYLFRAYDAKSPGINTRSVIASCQSAVGSPAHSSLDVLSLPPQKAAESLWKHLTKNRPAYDNTDNFVSWSSSFMFVIQHAIWRSEVRQMPASDLQICVVDTRDFPHGQFARDMWLLRKYRDLMVDRPEEAFFDFRLGRPEHDNGQFLSQGAINLGNKACVFSLQDLMSSGLSSLYPQFKGDPYDGGKSIDRVLNLRSIFSHEARLDEGDLMQAYDIARKLFKKFDVMDMTLLLLSFQNRKITWEVPDRHAWAGEGNAEPADVHRYMRWIGIWEACFEGSTHSEFFEGFFM</sequence>
<dbReference type="Proteomes" id="UP001187734">
    <property type="component" value="Unassembled WGS sequence"/>
</dbReference>
<evidence type="ECO:0000313" key="2">
    <source>
        <dbReference type="EMBL" id="SPJ85019.1"/>
    </source>
</evidence>
<name>A0AAE8MHB0_9HYPO</name>
<feature type="domain" description="DUF7587" evidence="1">
    <location>
        <begin position="245"/>
        <end position="357"/>
    </location>
</feature>
<comment type="caution">
    <text evidence="2">The sequence shown here is derived from an EMBL/GenBank/DDBJ whole genome shotgun (WGS) entry which is preliminary data.</text>
</comment>
<organism evidence="2 3">
    <name type="scientific">Fusarium torulosum</name>
    <dbReference type="NCBI Taxonomy" id="33205"/>
    <lineage>
        <taxon>Eukaryota</taxon>
        <taxon>Fungi</taxon>
        <taxon>Dikarya</taxon>
        <taxon>Ascomycota</taxon>
        <taxon>Pezizomycotina</taxon>
        <taxon>Sordariomycetes</taxon>
        <taxon>Hypocreomycetidae</taxon>
        <taxon>Hypocreales</taxon>
        <taxon>Nectriaceae</taxon>
        <taxon>Fusarium</taxon>
    </lineage>
</organism>
<dbReference type="EMBL" id="ONZP01000452">
    <property type="protein sequence ID" value="SPJ85019.1"/>
    <property type="molecule type" value="Genomic_DNA"/>
</dbReference>